<dbReference type="UniPathway" id="UPA00061">
    <property type="reaction ID" value="UER00516"/>
</dbReference>
<dbReference type="EMBL" id="SLXO01000004">
    <property type="protein sequence ID" value="TCP35306.1"/>
    <property type="molecule type" value="Genomic_DNA"/>
</dbReference>
<sequence>MTHPQPLPPFTDWSAVRQAAATLPTADQAAGQAARARQNNLTKPPGSLGRLEDVAVWLAGWQGTDRPRLDTLRTVIFAGNHGVATQGVSSFPPEVTKQMVANFAAGGAAINQLSRWAGADLDVIPLDLDRPTADFTQAPAMTADEALAAFNAGATAVPDGLDALVVGEMGIANTTAAAALAAGLLGGRGVDWVGPGTGLDRAGVNRKAEAVDRALDRHRDATGDPLAVMACLGGRELAAMAGAIFAARLKRTPVVLDGFVATAAAAVLPGLAAGALDHCLAGHVSAEPGHRRLLDALSLQPLLSLGMRLGEASGAVVALGLMGAAVATHNGMATFEEARVAAGTGAGPDREAAS</sequence>
<gene>
    <name evidence="10" type="primary">cobT</name>
    <name evidence="11" type="ORF">EV659_104157</name>
</gene>
<dbReference type="NCBIfam" id="TIGR03160">
    <property type="entry name" value="cobT_DBIPRT"/>
    <property type="match status" value="1"/>
</dbReference>
<dbReference type="InterPro" id="IPR036087">
    <property type="entry name" value="Nict_dMeBzImd_PRibTrfase_sf"/>
</dbReference>
<dbReference type="GO" id="GO:0009236">
    <property type="term" value="P:cobalamin biosynthetic process"/>
    <property type="evidence" value="ECO:0007669"/>
    <property type="project" value="UniProtKB-UniRule"/>
</dbReference>
<dbReference type="CDD" id="cd02439">
    <property type="entry name" value="DMB-PRT_CobT"/>
    <property type="match status" value="1"/>
</dbReference>
<evidence type="ECO:0000256" key="9">
    <source>
        <dbReference type="ARBA" id="ARBA00047340"/>
    </source>
</evidence>
<dbReference type="Gene3D" id="1.10.1610.10">
    <property type="match status" value="1"/>
</dbReference>
<dbReference type="SUPFAM" id="SSF52733">
    <property type="entry name" value="Nicotinate mononucleotide:5,6-dimethylbenzimidazole phosphoribosyltransferase (CobT)"/>
    <property type="match status" value="1"/>
</dbReference>
<keyword evidence="12" id="KW-1185">Reference proteome</keyword>
<dbReference type="RefSeq" id="WP_132708206.1">
    <property type="nucleotide sequence ID" value="NZ_JACIGF010000004.1"/>
</dbReference>
<comment type="pathway">
    <text evidence="1 10">Nucleoside biosynthesis; alpha-ribazole biosynthesis; alpha-ribazole from 5,6-dimethylbenzimidazole: step 1/2.</text>
</comment>
<keyword evidence="5 10" id="KW-0169">Cobalamin biosynthesis</keyword>
<dbReference type="Pfam" id="PF02277">
    <property type="entry name" value="DBI_PRT"/>
    <property type="match status" value="1"/>
</dbReference>
<evidence type="ECO:0000256" key="1">
    <source>
        <dbReference type="ARBA" id="ARBA00005049"/>
    </source>
</evidence>
<evidence type="ECO:0000313" key="12">
    <source>
        <dbReference type="Proteomes" id="UP000295399"/>
    </source>
</evidence>
<evidence type="ECO:0000256" key="3">
    <source>
        <dbReference type="ARBA" id="ARBA00011991"/>
    </source>
</evidence>
<protein>
    <recommendedName>
        <fullName evidence="4 10">Nicotinate-nucleotide--dimethylbenzimidazole phosphoribosyltransferase</fullName>
        <shortName evidence="10">NN:DBI PRT</shortName>
        <ecNumber evidence="3 10">2.4.2.21</ecNumber>
    </recommendedName>
    <alternativeName>
        <fullName evidence="8 10">N(1)-alpha-phosphoribosyltransferase</fullName>
    </alternativeName>
</protein>
<evidence type="ECO:0000256" key="10">
    <source>
        <dbReference type="HAMAP-Rule" id="MF_00230"/>
    </source>
</evidence>
<dbReference type="HAMAP" id="MF_00230">
    <property type="entry name" value="CobT"/>
    <property type="match status" value="1"/>
</dbReference>
<reference evidence="11 12" key="1">
    <citation type="submission" date="2019-03" db="EMBL/GenBank/DDBJ databases">
        <title>Genomic Encyclopedia of Type Strains, Phase IV (KMG-IV): sequencing the most valuable type-strain genomes for metagenomic binning, comparative biology and taxonomic classification.</title>
        <authorList>
            <person name="Goeker M."/>
        </authorList>
    </citation>
    <scope>NUCLEOTIDE SEQUENCE [LARGE SCALE GENOMIC DNA]</scope>
    <source>
        <strain evidence="11 12">DSM 2132</strain>
    </source>
</reference>
<comment type="caution">
    <text evidence="11">The sequence shown here is derived from an EMBL/GenBank/DDBJ whole genome shotgun (WGS) entry which is preliminary data.</text>
</comment>
<evidence type="ECO:0000256" key="2">
    <source>
        <dbReference type="ARBA" id="ARBA00007110"/>
    </source>
</evidence>
<feature type="active site" description="Proton acceptor" evidence="10">
    <location>
        <position position="311"/>
    </location>
</feature>
<dbReference type="FunCoup" id="A0A4V2SPK0">
    <property type="interactions" value="110"/>
</dbReference>
<accession>A0A4V2SPK0</accession>
<dbReference type="InParanoid" id="A0A4V2SPK0"/>
<evidence type="ECO:0000256" key="4">
    <source>
        <dbReference type="ARBA" id="ARBA00015486"/>
    </source>
</evidence>
<dbReference type="Proteomes" id="UP000295399">
    <property type="component" value="Unassembled WGS sequence"/>
</dbReference>
<dbReference type="NCBIfam" id="NF000996">
    <property type="entry name" value="PRK00105.1"/>
    <property type="match status" value="1"/>
</dbReference>
<dbReference type="OrthoDB" id="9781491at2"/>
<dbReference type="GO" id="GO:0008939">
    <property type="term" value="F:nicotinate-nucleotide-dimethylbenzimidazole phosphoribosyltransferase activity"/>
    <property type="evidence" value="ECO:0007669"/>
    <property type="project" value="UniProtKB-UniRule"/>
</dbReference>
<comment type="function">
    <text evidence="10">Catalyzes the synthesis of alpha-ribazole-5'-phosphate from nicotinate mononucleotide (NAMN) and 5,6-dimethylbenzimidazole (DMB).</text>
</comment>
<evidence type="ECO:0000256" key="6">
    <source>
        <dbReference type="ARBA" id="ARBA00022676"/>
    </source>
</evidence>
<dbReference type="Gene3D" id="3.40.50.10210">
    <property type="match status" value="1"/>
</dbReference>
<evidence type="ECO:0000313" key="11">
    <source>
        <dbReference type="EMBL" id="TCP35306.1"/>
    </source>
</evidence>
<dbReference type="AlphaFoldDB" id="A0A4V2SPK0"/>
<evidence type="ECO:0000256" key="5">
    <source>
        <dbReference type="ARBA" id="ARBA00022573"/>
    </source>
</evidence>
<organism evidence="11 12">
    <name type="scientific">Rhodothalassium salexigens DSM 2132</name>
    <dbReference type="NCBI Taxonomy" id="1188247"/>
    <lineage>
        <taxon>Bacteria</taxon>
        <taxon>Pseudomonadati</taxon>
        <taxon>Pseudomonadota</taxon>
        <taxon>Alphaproteobacteria</taxon>
        <taxon>Rhodothalassiales</taxon>
        <taxon>Rhodothalassiaceae</taxon>
        <taxon>Rhodothalassium</taxon>
    </lineage>
</organism>
<comment type="catalytic activity">
    <reaction evidence="9 10">
        <text>5,6-dimethylbenzimidazole + nicotinate beta-D-ribonucleotide = alpha-ribazole 5'-phosphate + nicotinate + H(+)</text>
        <dbReference type="Rhea" id="RHEA:11196"/>
        <dbReference type="ChEBI" id="CHEBI:15378"/>
        <dbReference type="ChEBI" id="CHEBI:15890"/>
        <dbReference type="ChEBI" id="CHEBI:32544"/>
        <dbReference type="ChEBI" id="CHEBI:57502"/>
        <dbReference type="ChEBI" id="CHEBI:57918"/>
        <dbReference type="EC" id="2.4.2.21"/>
    </reaction>
</comment>
<dbReference type="PANTHER" id="PTHR43463:SF1">
    <property type="entry name" value="NICOTINATE-NUCLEOTIDE--DIMETHYLBENZIMIDAZOLE PHOSPHORIBOSYLTRANSFERASE"/>
    <property type="match status" value="1"/>
</dbReference>
<dbReference type="InterPro" id="IPR017846">
    <property type="entry name" value="Nict_dMeBzImd_PRibTrfase_bact"/>
</dbReference>
<proteinExistence type="inferred from homology"/>
<evidence type="ECO:0000256" key="7">
    <source>
        <dbReference type="ARBA" id="ARBA00022679"/>
    </source>
</evidence>
<dbReference type="PANTHER" id="PTHR43463">
    <property type="entry name" value="NICOTINATE-NUCLEOTIDE--DIMETHYLBENZIMIDAZOLE PHOSPHORIBOSYLTRANSFERASE"/>
    <property type="match status" value="1"/>
</dbReference>
<dbReference type="InterPro" id="IPR023195">
    <property type="entry name" value="Nict_dMeBzImd_PRibTrfase_N"/>
</dbReference>
<dbReference type="InterPro" id="IPR003200">
    <property type="entry name" value="Nict_dMeBzImd_PRibTrfase"/>
</dbReference>
<evidence type="ECO:0000256" key="8">
    <source>
        <dbReference type="ARBA" id="ARBA00030686"/>
    </source>
</evidence>
<keyword evidence="7 10" id="KW-0808">Transferase</keyword>
<comment type="similarity">
    <text evidence="2 10">Belongs to the CobT family.</text>
</comment>
<name>A0A4V2SPK0_RHOSA</name>
<dbReference type="EC" id="2.4.2.21" evidence="3 10"/>
<keyword evidence="6 10" id="KW-0328">Glycosyltransferase</keyword>